<feature type="transmembrane region" description="Helical" evidence="2">
    <location>
        <begin position="485"/>
        <end position="507"/>
    </location>
</feature>
<dbReference type="InterPro" id="IPR010656">
    <property type="entry name" value="DctM"/>
</dbReference>
<feature type="transmembrane region" description="Helical" evidence="2">
    <location>
        <begin position="396"/>
        <end position="414"/>
    </location>
</feature>
<evidence type="ECO:0000256" key="1">
    <source>
        <dbReference type="RuleBase" id="RU369079"/>
    </source>
</evidence>
<keyword evidence="1" id="KW-1003">Cell membrane</keyword>
<dbReference type="InterPro" id="IPR011853">
    <property type="entry name" value="TRAP_DctM-Dct_fused"/>
</dbReference>
<dbReference type="PANTHER" id="PTHR43849:SF2">
    <property type="entry name" value="BLL3936 PROTEIN"/>
    <property type="match status" value="1"/>
</dbReference>
<reference evidence="5" key="1">
    <citation type="journal article" date="2019" name="Int. J. Syst. Evol. Microbiol.">
        <title>The Global Catalogue of Microorganisms (GCM) 10K type strain sequencing project: providing services to taxonomists for standard genome sequencing and annotation.</title>
        <authorList>
            <consortium name="The Broad Institute Genomics Platform"/>
            <consortium name="The Broad Institute Genome Sequencing Center for Infectious Disease"/>
            <person name="Wu L."/>
            <person name="Ma J."/>
        </authorList>
    </citation>
    <scope>NUCLEOTIDE SEQUENCE [LARGE SCALE GENOMIC DNA]</scope>
    <source>
        <strain evidence="5">KCTC 42182</strain>
    </source>
</reference>
<feature type="transmembrane region" description="Helical" evidence="2">
    <location>
        <begin position="333"/>
        <end position="350"/>
    </location>
</feature>
<feature type="transmembrane region" description="Helical" evidence="2">
    <location>
        <begin position="356"/>
        <end position="375"/>
    </location>
</feature>
<feature type="transmembrane region" description="Helical" evidence="2">
    <location>
        <begin position="114"/>
        <end position="135"/>
    </location>
</feature>
<keyword evidence="2" id="KW-0472">Membrane</keyword>
<feature type="transmembrane region" description="Helical" evidence="2">
    <location>
        <begin position="90"/>
        <end position="107"/>
    </location>
</feature>
<feature type="transmembrane region" description="Helical" evidence="2">
    <location>
        <begin position="205"/>
        <end position="229"/>
    </location>
</feature>
<keyword evidence="2" id="KW-0812">Transmembrane</keyword>
<sequence length="627" mass="65210">MRSTMTKALAALLGVFILYTSAFGSFEGLVQRAIFVGLVVSLGLLMFPLGAGKRWRPLGIAIDLAAAVVSIAACVYVITHYDEIMNDLPTATTLDIVLTAGLVLSILEVSRRAIGAIFPTIALAGIAYALLGQYIPGPLGHRGFDVYFTTETLLLGDLGIWGLLVGVASTTIGAFILFGSVLLFTGGGQTFMDLAVRLSGRSPGGAAKIATVASGLFGMISGSAVANVATTGNFTIPLMKRLGYSPALAGGIEAVASTGGQIAPPVMGAAAFVMAEILGRSYFDIAKAAVLPAFLYYLGAFATIHFIALNRGLRIVPEDEMPPWRSVLAPQRVGPIVLAFAGLLFGILTGRSVQTAAFYGVAGLFISYLALNVRSLAGLRAAIKIIVDSLEDAGKALVMIGVLLAGAQILVSMVNMTGLGVTLSTMIVSLANNSIWLIAVVTALVCMVLGMGIPTTAAYVLVAAVLAPALTKVGVPPIVAHMFVFYYATISVITPPVCVAVFVAAGIAQTNWLAVAREACKLGAVTYVIPFMFIAYPGMLADGGWLDIGEALVSGVVFTMAFAAFFGGARFFDSRLLNGVVLLLIAALSVFPTWFGLGLATAGFIALWLTRRHRIRRAPDATVPAGA</sequence>
<dbReference type="PANTHER" id="PTHR43849">
    <property type="entry name" value="BLL3936 PROTEIN"/>
    <property type="match status" value="1"/>
</dbReference>
<feature type="transmembrane region" description="Helical" evidence="2">
    <location>
        <begin position="434"/>
        <end position="451"/>
    </location>
</feature>
<comment type="caution">
    <text evidence="4">The sequence shown here is derived from an EMBL/GenBank/DDBJ whole genome shotgun (WGS) entry which is preliminary data.</text>
</comment>
<dbReference type="RefSeq" id="WP_379729594.1">
    <property type="nucleotide sequence ID" value="NZ_JBHRYJ010000006.1"/>
</dbReference>
<organism evidence="4 5">
    <name type="scientific">Ferrovibrio xuzhouensis</name>
    <dbReference type="NCBI Taxonomy" id="1576914"/>
    <lineage>
        <taxon>Bacteria</taxon>
        <taxon>Pseudomonadati</taxon>
        <taxon>Pseudomonadota</taxon>
        <taxon>Alphaproteobacteria</taxon>
        <taxon>Rhodospirillales</taxon>
        <taxon>Rhodospirillaceae</taxon>
        <taxon>Ferrovibrio</taxon>
    </lineage>
</organism>
<dbReference type="Proteomes" id="UP001595711">
    <property type="component" value="Unassembled WGS sequence"/>
</dbReference>
<feature type="transmembrane region" description="Helical" evidence="2">
    <location>
        <begin position="58"/>
        <end position="78"/>
    </location>
</feature>
<feature type="domain" description="TRAP C4-dicarboxylate transport system permease DctM subunit" evidence="3">
    <location>
        <begin position="104"/>
        <end position="540"/>
    </location>
</feature>
<keyword evidence="5" id="KW-1185">Reference proteome</keyword>
<feature type="transmembrane region" description="Helical" evidence="2">
    <location>
        <begin position="519"/>
        <end position="539"/>
    </location>
</feature>
<gene>
    <name evidence="4" type="ORF">ACFOOQ_20635</name>
</gene>
<dbReference type="Pfam" id="PF06808">
    <property type="entry name" value="DctM"/>
    <property type="match status" value="1"/>
</dbReference>
<evidence type="ECO:0000313" key="5">
    <source>
        <dbReference type="Proteomes" id="UP001595711"/>
    </source>
</evidence>
<evidence type="ECO:0000259" key="3">
    <source>
        <dbReference type="Pfam" id="PF06808"/>
    </source>
</evidence>
<evidence type="ECO:0000313" key="4">
    <source>
        <dbReference type="EMBL" id="MFC3677972.1"/>
    </source>
</evidence>
<dbReference type="NCBIfam" id="TIGR02123">
    <property type="entry name" value="TRAP_fused"/>
    <property type="match status" value="1"/>
</dbReference>
<feature type="transmembrane region" description="Helical" evidence="2">
    <location>
        <begin position="294"/>
        <end position="313"/>
    </location>
</feature>
<keyword evidence="2" id="KW-1133">Transmembrane helix</keyword>
<comment type="subcellular location">
    <subcellularLocation>
        <location evidence="1">Cell inner membrane</location>
        <topology evidence="1">Multi-pass membrane protein</topology>
    </subcellularLocation>
</comment>
<comment type="function">
    <text evidence="1">Part of the tripartite ATP-independent periplasmic (TRAP) transport system.</text>
</comment>
<accession>A0ABV7VLM0</accession>
<dbReference type="EMBL" id="JBHRYJ010000006">
    <property type="protein sequence ID" value="MFC3677972.1"/>
    <property type="molecule type" value="Genomic_DNA"/>
</dbReference>
<keyword evidence="1" id="KW-0813">Transport</keyword>
<name>A0ABV7VLM0_9PROT</name>
<feature type="transmembrane region" description="Helical" evidence="2">
    <location>
        <begin position="581"/>
        <end position="609"/>
    </location>
</feature>
<feature type="transmembrane region" description="Helical" evidence="2">
    <location>
        <begin position="551"/>
        <end position="569"/>
    </location>
</feature>
<keyword evidence="1" id="KW-0997">Cell inner membrane</keyword>
<protein>
    <submittedName>
        <fullName evidence="4">TRAP transporter permease</fullName>
    </submittedName>
</protein>
<proteinExistence type="predicted"/>
<feature type="transmembrane region" description="Helical" evidence="2">
    <location>
        <begin position="458"/>
        <end position="479"/>
    </location>
</feature>
<feature type="transmembrane region" description="Helical" evidence="2">
    <location>
        <begin position="34"/>
        <end position="51"/>
    </location>
</feature>
<evidence type="ECO:0000256" key="2">
    <source>
        <dbReference type="SAM" id="Phobius"/>
    </source>
</evidence>